<dbReference type="SMART" id="SM00490">
    <property type="entry name" value="HELICc"/>
    <property type="match status" value="1"/>
</dbReference>
<dbReference type="InterPro" id="IPR027417">
    <property type="entry name" value="P-loop_NTPase"/>
</dbReference>
<gene>
    <name evidence="10" type="ORF">HDU87_006109</name>
</gene>
<evidence type="ECO:0000256" key="6">
    <source>
        <dbReference type="ARBA" id="ARBA00022840"/>
    </source>
</evidence>
<dbReference type="PROSITE" id="PS51192">
    <property type="entry name" value="HELICASE_ATP_BIND_1"/>
    <property type="match status" value="1"/>
</dbReference>
<dbReference type="Pfam" id="PF00176">
    <property type="entry name" value="SNF2-rel_dom"/>
    <property type="match status" value="1"/>
</dbReference>
<evidence type="ECO:0000256" key="7">
    <source>
        <dbReference type="SAM" id="MobiDB-lite"/>
    </source>
</evidence>
<dbReference type="EMBL" id="JADGJQ010000050">
    <property type="protein sequence ID" value="KAJ3175611.1"/>
    <property type="molecule type" value="Genomic_DNA"/>
</dbReference>
<dbReference type="Gene3D" id="3.40.50.10810">
    <property type="entry name" value="Tandem AAA-ATPase domain"/>
    <property type="match status" value="1"/>
</dbReference>
<feature type="domain" description="Helicase C-terminal" evidence="9">
    <location>
        <begin position="496"/>
        <end position="652"/>
    </location>
</feature>
<dbReference type="PROSITE" id="PS51194">
    <property type="entry name" value="HELICASE_CTER"/>
    <property type="match status" value="1"/>
</dbReference>
<dbReference type="SMART" id="SM00487">
    <property type="entry name" value="DEXDc"/>
    <property type="match status" value="1"/>
</dbReference>
<feature type="compositionally biased region" description="Basic residues" evidence="7">
    <location>
        <begin position="58"/>
        <end position="67"/>
    </location>
</feature>
<evidence type="ECO:0000256" key="3">
    <source>
        <dbReference type="ARBA" id="ARBA00022771"/>
    </source>
</evidence>
<keyword evidence="1" id="KW-0479">Metal-binding</keyword>
<evidence type="ECO:0000313" key="11">
    <source>
        <dbReference type="Proteomes" id="UP001212152"/>
    </source>
</evidence>
<dbReference type="GO" id="GO:0005524">
    <property type="term" value="F:ATP binding"/>
    <property type="evidence" value="ECO:0007669"/>
    <property type="project" value="InterPro"/>
</dbReference>
<keyword evidence="4" id="KW-0378">Hydrolase</keyword>
<keyword evidence="3" id="KW-0863">Zinc-finger</keyword>
<dbReference type="InterPro" id="IPR001650">
    <property type="entry name" value="Helicase_C-like"/>
</dbReference>
<name>A0AAD5XKR2_9FUNG</name>
<evidence type="ECO:0000256" key="4">
    <source>
        <dbReference type="ARBA" id="ARBA00022801"/>
    </source>
</evidence>
<evidence type="ECO:0000256" key="1">
    <source>
        <dbReference type="ARBA" id="ARBA00022723"/>
    </source>
</evidence>
<dbReference type="Gene3D" id="3.30.40.10">
    <property type="entry name" value="Zinc/RING finger domain, C3HC4 (zinc finger)"/>
    <property type="match status" value="1"/>
</dbReference>
<dbReference type="GO" id="GO:0016787">
    <property type="term" value="F:hydrolase activity"/>
    <property type="evidence" value="ECO:0007669"/>
    <property type="project" value="UniProtKB-KW"/>
</dbReference>
<dbReference type="InterPro" id="IPR000330">
    <property type="entry name" value="SNF2_N"/>
</dbReference>
<evidence type="ECO:0000259" key="8">
    <source>
        <dbReference type="PROSITE" id="PS51192"/>
    </source>
</evidence>
<dbReference type="Proteomes" id="UP001212152">
    <property type="component" value="Unassembled WGS sequence"/>
</dbReference>
<dbReference type="CDD" id="cd15566">
    <property type="entry name" value="PHD3_NSD"/>
    <property type="match status" value="1"/>
</dbReference>
<dbReference type="CDD" id="cd18793">
    <property type="entry name" value="SF2_C_SNF"/>
    <property type="match status" value="1"/>
</dbReference>
<evidence type="ECO:0000256" key="5">
    <source>
        <dbReference type="ARBA" id="ARBA00022833"/>
    </source>
</evidence>
<dbReference type="InterPro" id="IPR001965">
    <property type="entry name" value="Znf_PHD"/>
</dbReference>
<feature type="region of interest" description="Disordered" evidence="7">
    <location>
        <begin position="1"/>
        <end position="67"/>
    </location>
</feature>
<evidence type="ECO:0000313" key="10">
    <source>
        <dbReference type="EMBL" id="KAJ3175611.1"/>
    </source>
</evidence>
<dbReference type="InterPro" id="IPR014001">
    <property type="entry name" value="Helicase_ATP-bd"/>
</dbReference>
<dbReference type="InterPro" id="IPR013083">
    <property type="entry name" value="Znf_RING/FYVE/PHD"/>
</dbReference>
<keyword evidence="11" id="KW-1185">Reference proteome</keyword>
<dbReference type="InterPro" id="IPR011011">
    <property type="entry name" value="Znf_FYVE_PHD"/>
</dbReference>
<dbReference type="Gene3D" id="3.40.50.300">
    <property type="entry name" value="P-loop containing nucleotide triphosphate hydrolases"/>
    <property type="match status" value="1"/>
</dbReference>
<accession>A0AAD5XKR2</accession>
<dbReference type="SUPFAM" id="SSF52540">
    <property type="entry name" value="P-loop containing nucleoside triphosphate hydrolases"/>
    <property type="match status" value="2"/>
</dbReference>
<dbReference type="SUPFAM" id="SSF57903">
    <property type="entry name" value="FYVE/PHD zinc finger"/>
    <property type="match status" value="1"/>
</dbReference>
<dbReference type="GO" id="GO:0008270">
    <property type="term" value="F:zinc ion binding"/>
    <property type="evidence" value="ECO:0007669"/>
    <property type="project" value="UniProtKB-KW"/>
</dbReference>
<protein>
    <submittedName>
        <fullName evidence="10">Uncharacterized protein</fullName>
    </submittedName>
</protein>
<dbReference type="PANTHER" id="PTHR10799">
    <property type="entry name" value="SNF2/RAD54 HELICASE FAMILY"/>
    <property type="match status" value="1"/>
</dbReference>
<sequence>MLSAVNSAFANDEAEVASASESESSAHEEASDDDYVDAVENKTRKRAAPGYYAERKVQKGRPAAKKPKTVSAAVENRIHSNVSIRQNIAQSHIRRDAWLWHHRDLFLPLLPVEKNFFRHIDGGSMLKPVPYDLVQQPEGVKGEMKDYQLRGLSYLVMLHRNGMNGILGDEMGLGKTLQTLSLFSYVREQGSKGPFLVLCPLSVLSSWENEVARWVPHLSCMVLHGTMAERERLMHVYTQNRPDILITTYEQYVLQAFFFKQITWLYVVLDEGHKIKNEKTQVSIALRGLSSQYRLLLTGTPLQNNLHELWALLHWLFPEVFTPVTVSKFDEAFDLTKGVYDLSALGHSRALLEKIMLRRMKAQVDFQIPPKEEIVLYVPLSPMQRFWYKRLLTGLDTMTLRDIFPDTTDVKPEDTNGPVTAYSHDAEKNGFGETKAIIEHSMKTFSAGNGADWKRLMNVVMQLRKCCNHPYTLPESEPEPFVSGEHLVLASSKMVLLDKLLKHLRAGGHRTLIFSGFTGTLDILEDFMIYRGVSYCRLDGSTSRPRRTLDIRLFNHKESPYEIFLISTRAGGLGINLTSADTVIFYDSDWNPQSDIQALARAHRIGQTKPVTVYRLVCQDTVEEQMLGRLQKKLYLSAKVTEDMADHTVDDSAEPSFSKGELMSMLRRGARAVTKFDDSDKFLNSTIEHILETSRVKQVQVDAEMDVEPEDDFVLEGMEQVKSRLFEGVTVKKGTTSAKAIGREWQEMAKRVREERTVMIDGHAVMKNTVGLDDWEACATLSKGHVVPPKRRKRVYAHETCCQKCAAQLPDKVRLECRLCPRSYHAKCAGPQLAVFSKMHGFKCPQHQCKECHKDTASAGGLLFRCQSCPNTYCETCTQWDDIVPIGDVLPELLMLDFTKVTQAFYIRCPSCVTRLKEKPELAAEQERKTEQAWKDLEESDAKAAIEAAKPPVVEADANKKKRPVKARKVGRVRKAKA</sequence>
<dbReference type="Pfam" id="PF00271">
    <property type="entry name" value="Helicase_C"/>
    <property type="match status" value="1"/>
</dbReference>
<dbReference type="InterPro" id="IPR038718">
    <property type="entry name" value="SNF2-like_sf"/>
</dbReference>
<feature type="region of interest" description="Disordered" evidence="7">
    <location>
        <begin position="946"/>
        <end position="978"/>
    </location>
</feature>
<evidence type="ECO:0000256" key="2">
    <source>
        <dbReference type="ARBA" id="ARBA00022741"/>
    </source>
</evidence>
<proteinExistence type="predicted"/>
<feature type="domain" description="Helicase ATP-binding" evidence="8">
    <location>
        <begin position="156"/>
        <end position="319"/>
    </location>
</feature>
<evidence type="ECO:0000259" key="9">
    <source>
        <dbReference type="PROSITE" id="PS51194"/>
    </source>
</evidence>
<feature type="compositionally biased region" description="Basic residues" evidence="7">
    <location>
        <begin position="960"/>
        <end position="978"/>
    </location>
</feature>
<keyword evidence="6" id="KW-0067">ATP-binding</keyword>
<keyword evidence="5" id="KW-0862">Zinc</keyword>
<reference evidence="10" key="1">
    <citation type="submission" date="2020-05" db="EMBL/GenBank/DDBJ databases">
        <title>Phylogenomic resolution of chytrid fungi.</title>
        <authorList>
            <person name="Stajich J.E."/>
            <person name="Amses K."/>
            <person name="Simmons R."/>
            <person name="Seto K."/>
            <person name="Myers J."/>
            <person name="Bonds A."/>
            <person name="Quandt C.A."/>
            <person name="Barry K."/>
            <person name="Liu P."/>
            <person name="Grigoriev I."/>
            <person name="Longcore J.E."/>
            <person name="James T.Y."/>
        </authorList>
    </citation>
    <scope>NUCLEOTIDE SEQUENCE</scope>
    <source>
        <strain evidence="10">JEL0379</strain>
    </source>
</reference>
<keyword evidence="2" id="KW-0547">Nucleotide-binding</keyword>
<dbReference type="SMART" id="SM00249">
    <property type="entry name" value="PHD"/>
    <property type="match status" value="2"/>
</dbReference>
<comment type="caution">
    <text evidence="10">The sequence shown here is derived from an EMBL/GenBank/DDBJ whole genome shotgun (WGS) entry which is preliminary data.</text>
</comment>
<dbReference type="InterPro" id="IPR049730">
    <property type="entry name" value="SNF2/RAD54-like_C"/>
</dbReference>
<organism evidence="10 11">
    <name type="scientific">Geranomyces variabilis</name>
    <dbReference type="NCBI Taxonomy" id="109894"/>
    <lineage>
        <taxon>Eukaryota</taxon>
        <taxon>Fungi</taxon>
        <taxon>Fungi incertae sedis</taxon>
        <taxon>Chytridiomycota</taxon>
        <taxon>Chytridiomycota incertae sedis</taxon>
        <taxon>Chytridiomycetes</taxon>
        <taxon>Spizellomycetales</taxon>
        <taxon>Powellomycetaceae</taxon>
        <taxon>Geranomyces</taxon>
    </lineage>
</organism>
<dbReference type="AlphaFoldDB" id="A0AAD5XKR2"/>